<comment type="caution">
    <text evidence="4">The sequence shown here is derived from an EMBL/GenBank/DDBJ whole genome shotgun (WGS) entry which is preliminary data.</text>
</comment>
<dbReference type="Gene3D" id="3.80.10.10">
    <property type="entry name" value="Ribonuclease Inhibitor"/>
    <property type="match status" value="2"/>
</dbReference>
<protein>
    <submittedName>
        <fullName evidence="4">Carboxypeptidase N subunit 2</fullName>
    </submittedName>
</protein>
<dbReference type="SMART" id="SM00369">
    <property type="entry name" value="LRR_TYP"/>
    <property type="match status" value="8"/>
</dbReference>
<dbReference type="InterPro" id="IPR032675">
    <property type="entry name" value="LRR_dom_sf"/>
</dbReference>
<keyword evidence="3" id="KW-0472">Membrane</keyword>
<keyword evidence="3" id="KW-0812">Transmembrane</keyword>
<dbReference type="OrthoDB" id="676979at2759"/>
<keyword evidence="4" id="KW-0121">Carboxypeptidase</keyword>
<dbReference type="EMBL" id="JAIZAY010000012">
    <property type="protein sequence ID" value="KAJ8032482.1"/>
    <property type="molecule type" value="Genomic_DNA"/>
</dbReference>
<dbReference type="PANTHER" id="PTHR24366">
    <property type="entry name" value="IG(IMMUNOGLOBULIN) AND LRR(LEUCINE RICH REPEAT) DOMAINS"/>
    <property type="match status" value="1"/>
</dbReference>
<dbReference type="InterPro" id="IPR001611">
    <property type="entry name" value="Leu-rich_rpt"/>
</dbReference>
<reference evidence="4" key="1">
    <citation type="submission" date="2021-10" db="EMBL/GenBank/DDBJ databases">
        <title>Tropical sea cucumber genome reveals ecological adaptation and Cuvierian tubules defense mechanism.</title>
        <authorList>
            <person name="Chen T."/>
        </authorList>
    </citation>
    <scope>NUCLEOTIDE SEQUENCE</scope>
    <source>
        <strain evidence="4">Nanhai2018</strain>
        <tissue evidence="4">Muscle</tissue>
    </source>
</reference>
<dbReference type="PROSITE" id="PS51450">
    <property type="entry name" value="LRR"/>
    <property type="match status" value="2"/>
</dbReference>
<dbReference type="Proteomes" id="UP001152320">
    <property type="component" value="Chromosome 12"/>
</dbReference>
<dbReference type="PANTHER" id="PTHR24366:SF96">
    <property type="entry name" value="LEUCINE RICH REPEAT CONTAINING 53"/>
    <property type="match status" value="1"/>
</dbReference>
<dbReference type="InterPro" id="IPR003591">
    <property type="entry name" value="Leu-rich_rpt_typical-subtyp"/>
</dbReference>
<feature type="transmembrane region" description="Helical" evidence="3">
    <location>
        <begin position="445"/>
        <end position="467"/>
    </location>
</feature>
<keyword evidence="1" id="KW-0433">Leucine-rich repeat</keyword>
<keyword evidence="5" id="KW-1185">Reference proteome</keyword>
<evidence type="ECO:0000256" key="1">
    <source>
        <dbReference type="ARBA" id="ARBA00022614"/>
    </source>
</evidence>
<evidence type="ECO:0000256" key="3">
    <source>
        <dbReference type="SAM" id="Phobius"/>
    </source>
</evidence>
<evidence type="ECO:0000256" key="2">
    <source>
        <dbReference type="ARBA" id="ARBA00022737"/>
    </source>
</evidence>
<dbReference type="GO" id="GO:0004180">
    <property type="term" value="F:carboxypeptidase activity"/>
    <property type="evidence" value="ECO:0007669"/>
    <property type="project" value="UniProtKB-KW"/>
</dbReference>
<proteinExistence type="predicted"/>
<name>A0A9Q1BTH2_HOLLE</name>
<dbReference type="Pfam" id="PF13855">
    <property type="entry name" value="LRR_8"/>
    <property type="match status" value="2"/>
</dbReference>
<dbReference type="AlphaFoldDB" id="A0A9Q1BTH2"/>
<keyword evidence="4" id="KW-0645">Protease</keyword>
<accession>A0A9Q1BTH2</accession>
<organism evidence="4 5">
    <name type="scientific">Holothuria leucospilota</name>
    <name type="common">Black long sea cucumber</name>
    <name type="synonym">Mertensiothuria leucospilota</name>
    <dbReference type="NCBI Taxonomy" id="206669"/>
    <lineage>
        <taxon>Eukaryota</taxon>
        <taxon>Metazoa</taxon>
        <taxon>Echinodermata</taxon>
        <taxon>Eleutherozoa</taxon>
        <taxon>Echinozoa</taxon>
        <taxon>Holothuroidea</taxon>
        <taxon>Aspidochirotacea</taxon>
        <taxon>Aspidochirotida</taxon>
        <taxon>Holothuriidae</taxon>
        <taxon>Holothuria</taxon>
    </lineage>
</organism>
<dbReference type="SUPFAM" id="SSF52058">
    <property type="entry name" value="L domain-like"/>
    <property type="match status" value="1"/>
</dbReference>
<evidence type="ECO:0000313" key="5">
    <source>
        <dbReference type="Proteomes" id="UP001152320"/>
    </source>
</evidence>
<keyword evidence="4" id="KW-0378">Hydrolase</keyword>
<evidence type="ECO:0000313" key="4">
    <source>
        <dbReference type="EMBL" id="KAJ8032482.1"/>
    </source>
</evidence>
<keyword evidence="2" id="KW-0677">Repeat</keyword>
<keyword evidence="3" id="KW-1133">Transmembrane helix</keyword>
<gene>
    <name evidence="4" type="ORF">HOLleu_26020</name>
</gene>
<sequence length="506" mass="56903">MLLFLTSIQAQPNQGQCRSFWSSHLICDGNKANITTFPQLNPNPRVRSLSIVNTNLTELQFGKVELPPYPNLDLLVLSSNGISISNLSLVVNNPTITKLHLQGNRFSEIPVDMLEGLLTLKYLDLSNNRIHTIEKYSFRRNQLLEVLLLIDNNIKTIHQYAFEGLDKLQYLHLKGNFIHEFPFEKSNYSFPDLKGINLSNNNISILIPTSDVFVSCNVLNLNFNRIGHVDSYSLPSFPNMSTLFLDHNSIFSLDAFVFGEQPHNLTYLILSYNYLMALPLSFLRQIPRLKMLSMNNNLVANVPANAFIHNPYLDTISLDNNRIHSLDSLSLVGLSHVMSLDLRSNKLTTLPAELFQPVGYFILLLGGNNLTCDCGIFSLQMWLQKSTFSFDKIECFFRQTGKSELVIDVPLEHVCVFEENSTTSAGTTDVSTTEEKDLQSILIKYGPAVSVVVVSSLTVIVVISALANFRRENNDKDDTTFNVQGEHVSRTANDVLDSQFVTAQQA</sequence>